<dbReference type="EMBL" id="JAWPEI010000011">
    <property type="protein sequence ID" value="KAK4710935.1"/>
    <property type="molecule type" value="Genomic_DNA"/>
</dbReference>
<dbReference type="Gene3D" id="3.80.10.10">
    <property type="entry name" value="Ribonuclease Inhibitor"/>
    <property type="match status" value="3"/>
</dbReference>
<protein>
    <recommendedName>
        <fullName evidence="4">Disease resistance R13L4/SHOC-2-like LRR domain-containing protein</fullName>
    </recommendedName>
</protein>
<keyword evidence="6" id="KW-1185">Reference proteome</keyword>
<dbReference type="Pfam" id="PF23598">
    <property type="entry name" value="LRR_14"/>
    <property type="match status" value="1"/>
</dbReference>
<evidence type="ECO:0000259" key="4">
    <source>
        <dbReference type="Pfam" id="PF23598"/>
    </source>
</evidence>
<dbReference type="AlphaFoldDB" id="A0AAV9KC27"/>
<dbReference type="GO" id="GO:0016020">
    <property type="term" value="C:membrane"/>
    <property type="evidence" value="ECO:0007669"/>
    <property type="project" value="UniProtKB-SubCell"/>
</dbReference>
<organism evidence="5 6">
    <name type="scientific">Solanum pinnatisectum</name>
    <name type="common">tansyleaf nightshade</name>
    <dbReference type="NCBI Taxonomy" id="50273"/>
    <lineage>
        <taxon>Eukaryota</taxon>
        <taxon>Viridiplantae</taxon>
        <taxon>Streptophyta</taxon>
        <taxon>Embryophyta</taxon>
        <taxon>Tracheophyta</taxon>
        <taxon>Spermatophyta</taxon>
        <taxon>Magnoliopsida</taxon>
        <taxon>eudicotyledons</taxon>
        <taxon>Gunneridae</taxon>
        <taxon>Pentapetalae</taxon>
        <taxon>asterids</taxon>
        <taxon>lamiids</taxon>
        <taxon>Solanales</taxon>
        <taxon>Solanaceae</taxon>
        <taxon>Solanoideae</taxon>
        <taxon>Solaneae</taxon>
        <taxon>Solanum</taxon>
    </lineage>
</organism>
<dbReference type="InterPro" id="IPR001611">
    <property type="entry name" value="Leu-rich_rpt"/>
</dbReference>
<dbReference type="PANTHER" id="PTHR48006:SF101">
    <property type="entry name" value="PROTEIN KINASE DOMAIN-CONTAINING PROTEIN"/>
    <property type="match status" value="1"/>
</dbReference>
<dbReference type="InterPro" id="IPR032675">
    <property type="entry name" value="LRR_dom_sf"/>
</dbReference>
<comment type="caution">
    <text evidence="5">The sequence shown here is derived from an EMBL/GenBank/DDBJ whole genome shotgun (WGS) entry which is preliminary data.</text>
</comment>
<comment type="subcellular location">
    <subcellularLocation>
        <location evidence="1">Membrane</location>
        <topology evidence="1">Single-pass type I membrane protein</topology>
    </subcellularLocation>
</comment>
<dbReference type="Proteomes" id="UP001311915">
    <property type="component" value="Unassembled WGS sequence"/>
</dbReference>
<keyword evidence="2" id="KW-0677">Repeat</keyword>
<dbReference type="Pfam" id="PF00560">
    <property type="entry name" value="LRR_1"/>
    <property type="match status" value="3"/>
</dbReference>
<dbReference type="PANTHER" id="PTHR48006">
    <property type="entry name" value="LEUCINE-RICH REPEAT-CONTAINING PROTEIN DDB_G0281931-RELATED"/>
    <property type="match status" value="1"/>
</dbReference>
<dbReference type="PROSITE" id="PS51450">
    <property type="entry name" value="LRR"/>
    <property type="match status" value="1"/>
</dbReference>
<feature type="chain" id="PRO_5043787864" description="Disease resistance R13L4/SHOC-2-like LRR domain-containing protein" evidence="3">
    <location>
        <begin position="28"/>
        <end position="381"/>
    </location>
</feature>
<evidence type="ECO:0000256" key="2">
    <source>
        <dbReference type="ARBA" id="ARBA00022737"/>
    </source>
</evidence>
<dbReference type="SUPFAM" id="SSF52058">
    <property type="entry name" value="L domain-like"/>
    <property type="match status" value="1"/>
</dbReference>
<evidence type="ECO:0000256" key="1">
    <source>
        <dbReference type="ARBA" id="ARBA00004479"/>
    </source>
</evidence>
<sequence length="381" mass="42168">MSALHDFSISSFLLILVLCFVVQTIEAQNYSRLLPPQEKNALIEIAEQLGKKDWDFDLNPCNGNRNWTTPKIDNTSTYVNNVTCNCSTPDGLCHVQIILLKGQDLAGVLPPSLVKLPYLKTIDVSRNYLSGTIPPEWASIKLEYMSVMVNRLSGPIPKYLGNMTTLLYMSLENNMFNGTVPKELGNMVNLQSLTLSFNNLTGKLPEEVIKLTKLTELRLSGNNFTGILPSFGSLKNLQKLEIQASGFEGPVPPSISILTGMKELRISDLTGSASKFPPLENMTGLTKLMLRSCNLSGKIPSYIANMLQLKILDLSFNRLEGPIPDLERLDTLKTLELGKCLLSNACSKNWYSVHINCGGESVTIGDTILNYTRQLASQLYL</sequence>
<dbReference type="InterPro" id="IPR055414">
    <property type="entry name" value="LRR_R13L4/SHOC2-like"/>
</dbReference>
<proteinExistence type="predicted"/>
<dbReference type="InterPro" id="IPR051824">
    <property type="entry name" value="LRR_Rcpt-Like_S/T_Kinase"/>
</dbReference>
<evidence type="ECO:0000313" key="5">
    <source>
        <dbReference type="EMBL" id="KAK4710935.1"/>
    </source>
</evidence>
<feature type="signal peptide" evidence="3">
    <location>
        <begin position="1"/>
        <end position="27"/>
    </location>
</feature>
<keyword evidence="3" id="KW-0732">Signal</keyword>
<evidence type="ECO:0000256" key="3">
    <source>
        <dbReference type="SAM" id="SignalP"/>
    </source>
</evidence>
<accession>A0AAV9KC27</accession>
<dbReference type="FunFam" id="3.80.10.10:FF:000452">
    <property type="entry name" value="Probable LRR receptor-like serine/threonine-protein kinase RFK1"/>
    <property type="match status" value="1"/>
</dbReference>
<reference evidence="5 6" key="1">
    <citation type="submission" date="2023-10" db="EMBL/GenBank/DDBJ databases">
        <title>Genome-Wide Identification Analysis in wild type Solanum Pinnatisectum Reveals Some Genes Defensing Phytophthora Infestans.</title>
        <authorList>
            <person name="Sun C."/>
        </authorList>
    </citation>
    <scope>NUCLEOTIDE SEQUENCE [LARGE SCALE GENOMIC DNA]</scope>
    <source>
        <strain evidence="5">LQN</strain>
        <tissue evidence="5">Leaf</tissue>
    </source>
</reference>
<name>A0AAV9KC27_9SOLN</name>
<evidence type="ECO:0000313" key="6">
    <source>
        <dbReference type="Proteomes" id="UP001311915"/>
    </source>
</evidence>
<feature type="domain" description="Disease resistance R13L4/SHOC-2-like LRR" evidence="4">
    <location>
        <begin position="158"/>
        <end position="265"/>
    </location>
</feature>
<gene>
    <name evidence="5" type="ORF">R3W88_005448</name>
</gene>